<feature type="region of interest" description="Disordered" evidence="1">
    <location>
        <begin position="296"/>
        <end position="330"/>
    </location>
</feature>
<organism evidence="2 3">
    <name type="scientific">Elsinoe australis</name>
    <dbReference type="NCBI Taxonomy" id="40998"/>
    <lineage>
        <taxon>Eukaryota</taxon>
        <taxon>Fungi</taxon>
        <taxon>Dikarya</taxon>
        <taxon>Ascomycota</taxon>
        <taxon>Pezizomycotina</taxon>
        <taxon>Dothideomycetes</taxon>
        <taxon>Dothideomycetidae</taxon>
        <taxon>Myriangiales</taxon>
        <taxon>Elsinoaceae</taxon>
        <taxon>Elsinoe</taxon>
    </lineage>
</organism>
<proteinExistence type="predicted"/>
<accession>A0A4U7BCS4</accession>
<gene>
    <name evidence="2" type="ORF">C1H76_0116</name>
</gene>
<dbReference type="Proteomes" id="UP000308133">
    <property type="component" value="Unassembled WGS sequence"/>
</dbReference>
<dbReference type="EMBL" id="PTQR01000002">
    <property type="protein sequence ID" value="TKX27690.1"/>
    <property type="molecule type" value="Genomic_DNA"/>
</dbReference>
<feature type="compositionally biased region" description="Low complexity" evidence="1">
    <location>
        <begin position="314"/>
        <end position="324"/>
    </location>
</feature>
<evidence type="ECO:0000313" key="2">
    <source>
        <dbReference type="EMBL" id="TKX27690.1"/>
    </source>
</evidence>
<sequence>MYPGPRTRQPGMSPIRTDNPNDEPRNTYTTMRNALTYTSQIQHTYPPVYPRFIPFGFGQGVFNKHPLTAPSAPTMPFTPATVAEGFFNQQYPSIDNGLTSGSSSSGSSDYSEPTLKEESISPRTLTANPSPTDQQPLIWSNMGAASFLTPHIPNDYTMANATFFPQKIWEPTPAWRGDDQMQEHINIDNWGDSYRHQYSEAPRPSFNFANAPSTPYIREPSVFSIHLEDPVQSSVEPSACSIMSKPRALQPRVVEPQVIEPDQSIIDLPTPASATPRSPSAASEIVLQLPKPVSQAFSAHPSAEQDNNKDTDTSDATANDSNSTLPKKTKTTMRRVNHGPITTSERKRRDDVLLRLRKQGYTYKECRELGDFAENESTLRGRMRILSRPEVARKRKPGWSCEDVRLLEEIVNEKFNTALATGQPKAIKSHRGKRDNTLYFKVPWAEVAVELHERGAKYPFGSGSCSKKWRELHRCAFAV</sequence>
<feature type="region of interest" description="Disordered" evidence="1">
    <location>
        <begin position="260"/>
        <end position="282"/>
    </location>
</feature>
<feature type="compositionally biased region" description="Polar residues" evidence="1">
    <location>
        <begin position="121"/>
        <end position="134"/>
    </location>
</feature>
<evidence type="ECO:0000313" key="3">
    <source>
        <dbReference type="Proteomes" id="UP000308133"/>
    </source>
</evidence>
<feature type="compositionally biased region" description="Low complexity" evidence="1">
    <location>
        <begin position="269"/>
        <end position="282"/>
    </location>
</feature>
<protein>
    <recommendedName>
        <fullName evidence="4">Myb-like domain-containing protein</fullName>
    </recommendedName>
</protein>
<evidence type="ECO:0000256" key="1">
    <source>
        <dbReference type="SAM" id="MobiDB-lite"/>
    </source>
</evidence>
<comment type="caution">
    <text evidence="2">The sequence shown here is derived from an EMBL/GenBank/DDBJ whole genome shotgun (WGS) entry which is preliminary data.</text>
</comment>
<feature type="region of interest" description="Disordered" evidence="1">
    <location>
        <begin position="93"/>
        <end position="134"/>
    </location>
</feature>
<name>A0A4U7BCS4_9PEZI</name>
<evidence type="ECO:0008006" key="4">
    <source>
        <dbReference type="Google" id="ProtNLM"/>
    </source>
</evidence>
<feature type="region of interest" description="Disordered" evidence="1">
    <location>
        <begin position="1"/>
        <end position="27"/>
    </location>
</feature>
<dbReference type="AlphaFoldDB" id="A0A4U7BCS4"/>
<reference evidence="2 3" key="1">
    <citation type="submission" date="2018-02" db="EMBL/GenBank/DDBJ databases">
        <title>Draft genome sequences of Elsinoe sp., causing black scab on jojoba.</title>
        <authorList>
            <person name="Stodart B."/>
            <person name="Jeffress S."/>
            <person name="Ash G."/>
            <person name="Arun Chinnappa K."/>
        </authorList>
    </citation>
    <scope>NUCLEOTIDE SEQUENCE [LARGE SCALE GENOMIC DNA]</scope>
    <source>
        <strain evidence="2 3">Hillstone_2</strain>
    </source>
</reference>